<evidence type="ECO:0008006" key="3">
    <source>
        <dbReference type="Google" id="ProtNLM"/>
    </source>
</evidence>
<proteinExistence type="predicted"/>
<gene>
    <name evidence="1" type="ORF">PK98_15325</name>
</gene>
<comment type="caution">
    <text evidence="1">The sequence shown here is derived from an EMBL/GenBank/DDBJ whole genome shotgun (WGS) entry which is preliminary data.</text>
</comment>
<dbReference type="AlphaFoldDB" id="A0A0B2BW05"/>
<keyword evidence="2" id="KW-1185">Reference proteome</keyword>
<dbReference type="STRING" id="1572751.PK98_15325"/>
<dbReference type="Proteomes" id="UP000030988">
    <property type="component" value="Unassembled WGS sequence"/>
</dbReference>
<sequence>MEKYVSDIDKQEDGSLILSAVQAVAISPDSARELVARYKGQISSSNPNPTTKEVNDAVIDKIISRYAKLAAGSGATTSLAGVIPGVGTAVAALGGGFADIVTCMKLQVDMTMCLCMAINNEVTDEDARHMTFYIAVAGSLEQVASGAGSQAAAKAAAKVVGNALKGATLQTIKQLFKQLGITFTKKAAMRVIPFGIGVVISAGANYALTNFVGSVARDVLMAEHKPAIT</sequence>
<reference evidence="1 2" key="1">
    <citation type="submission" date="2014-11" db="EMBL/GenBank/DDBJ databases">
        <title>Draft genome sequence of Kirrobacter mercurialis.</title>
        <authorList>
            <person name="Coil D.A."/>
            <person name="Eisen J.A."/>
        </authorList>
    </citation>
    <scope>NUCLEOTIDE SEQUENCE [LARGE SCALE GENOMIC DNA]</scope>
    <source>
        <strain evidence="1 2">Coronado</strain>
    </source>
</reference>
<dbReference type="OrthoDB" id="6841790at2"/>
<dbReference type="EMBL" id="JTDN01000004">
    <property type="protein sequence ID" value="KHL24144.1"/>
    <property type="molecule type" value="Genomic_DNA"/>
</dbReference>
<name>A0A0B2BW05_9SPHN</name>
<evidence type="ECO:0000313" key="2">
    <source>
        <dbReference type="Proteomes" id="UP000030988"/>
    </source>
</evidence>
<organism evidence="1 2">
    <name type="scientific">Croceibacterium mercuriale</name>
    <dbReference type="NCBI Taxonomy" id="1572751"/>
    <lineage>
        <taxon>Bacteria</taxon>
        <taxon>Pseudomonadati</taxon>
        <taxon>Pseudomonadota</taxon>
        <taxon>Alphaproteobacteria</taxon>
        <taxon>Sphingomonadales</taxon>
        <taxon>Erythrobacteraceae</taxon>
        <taxon>Croceibacterium</taxon>
    </lineage>
</organism>
<protein>
    <recommendedName>
        <fullName evidence="3">EcsC family protein</fullName>
    </recommendedName>
</protein>
<accession>A0A0B2BW05</accession>
<evidence type="ECO:0000313" key="1">
    <source>
        <dbReference type="EMBL" id="KHL24144.1"/>
    </source>
</evidence>